<reference evidence="3" key="1">
    <citation type="submission" date="2014-07" db="EMBL/GenBank/DDBJ databases">
        <authorList>
            <person name="Urmite Genomes Urmite Genomes"/>
        </authorList>
    </citation>
    <scope>NUCLEOTIDE SEQUENCE</scope>
    <source>
        <strain evidence="3">12M76_air</strain>
    </source>
</reference>
<dbReference type="AlphaFoldDB" id="A0A078MLR4"/>
<dbReference type="InterPro" id="IPR054030">
    <property type="entry name" value="Gp5_Vgr_C"/>
</dbReference>
<proteinExistence type="predicted"/>
<dbReference type="EMBL" id="LK391969">
    <property type="protein sequence ID" value="CEF27258.1"/>
    <property type="molecule type" value="Genomic_DNA"/>
</dbReference>
<sequence>MFAPANTAHFTLAMPHLDHDFKVLAFQGTEAISQPYCFELDLVSERPDLDIEGLLVTGCLYHKTHQVPYPLPEHKTRSVFKTLSSPGGEGFNELRIEDKAGEEQIFIHAQRDWDQNIQHDQHIRVGHERHDRVEANSYTELLAEEHHTTHADRKTEIKADDHLTVVGNQHVKLGQGQFIEAGQEIHLSSGLKVVLDAGSEITFKVGGSFLKIDPSGVTLVGPSVKMNSGGSPGKGSGAKPLMPGETVAPKVAEGGNLLVQAQRQALMRVAPRCDICQQSEQPAQAEGTGQ</sequence>
<name>A0A078MLR4_9PSED</name>
<dbReference type="EMBL" id="LM997413">
    <property type="protein sequence ID" value="CEA05671.1"/>
    <property type="molecule type" value="Genomic_DNA"/>
</dbReference>
<dbReference type="SUPFAM" id="SSF69349">
    <property type="entry name" value="Phage fibre proteins"/>
    <property type="match status" value="1"/>
</dbReference>
<feature type="domain" description="Gp5/Type VI secretion system Vgr C-terminal trimerisation" evidence="2">
    <location>
        <begin position="78"/>
        <end position="185"/>
    </location>
</feature>
<evidence type="ECO:0000259" key="2">
    <source>
        <dbReference type="Pfam" id="PF22178"/>
    </source>
</evidence>
<evidence type="ECO:0000256" key="1">
    <source>
        <dbReference type="SAM" id="MobiDB-lite"/>
    </source>
</evidence>
<evidence type="ECO:0000313" key="3">
    <source>
        <dbReference type="EMBL" id="CEA05671.1"/>
    </source>
</evidence>
<feature type="region of interest" description="Disordered" evidence="1">
    <location>
        <begin position="226"/>
        <end position="247"/>
    </location>
</feature>
<protein>
    <submittedName>
        <fullName evidence="3">Rhs element Vgr protein</fullName>
    </submittedName>
</protein>
<dbReference type="SUPFAM" id="SSF69279">
    <property type="entry name" value="Phage tail proteins"/>
    <property type="match status" value="1"/>
</dbReference>
<accession>A0A078MLR4</accession>
<dbReference type="PATRIC" id="fig|1461581.3.peg.2174"/>
<dbReference type="Gene3D" id="2.30.110.50">
    <property type="match status" value="1"/>
</dbReference>
<gene>
    <name evidence="3" type="ORF">BN1049_02205</name>
</gene>
<organism evidence="3">
    <name type="scientific">Pseudomonas saudimassiliensis</name>
    <dbReference type="NCBI Taxonomy" id="1461581"/>
    <lineage>
        <taxon>Bacteria</taxon>
        <taxon>Pseudomonadati</taxon>
        <taxon>Pseudomonadota</taxon>
        <taxon>Gammaproteobacteria</taxon>
        <taxon>Pseudomonadales</taxon>
        <taxon>Pseudomonadaceae</taxon>
        <taxon>Pseudomonas</taxon>
    </lineage>
</organism>
<dbReference type="Pfam" id="PF22178">
    <property type="entry name" value="Gp5_trimer_C"/>
    <property type="match status" value="1"/>
</dbReference>